<dbReference type="InterPro" id="IPR000030">
    <property type="entry name" value="PPE_dom"/>
</dbReference>
<evidence type="ECO:0000313" key="5">
    <source>
        <dbReference type="Proteomes" id="UP000092683"/>
    </source>
</evidence>
<comment type="similarity">
    <text evidence="1">Belongs to the mycobacterial PPE family.</text>
</comment>
<feature type="domain" description="PPE family C-terminal" evidence="3">
    <location>
        <begin position="319"/>
        <end position="399"/>
    </location>
</feature>
<dbReference type="InterPro" id="IPR022171">
    <property type="entry name" value="PPE_C"/>
</dbReference>
<evidence type="ECO:0000256" key="1">
    <source>
        <dbReference type="ARBA" id="ARBA00010652"/>
    </source>
</evidence>
<dbReference type="Pfam" id="PF00823">
    <property type="entry name" value="PPE"/>
    <property type="match status" value="1"/>
</dbReference>
<dbReference type="Pfam" id="PF12484">
    <property type="entry name" value="PPE-SVP"/>
    <property type="match status" value="1"/>
</dbReference>
<sequence>MFDFGALPPEINSGRMYTGPGSGPMLAAAAAWDELAAELTTGASVFGSVLSELTSTLWAGPASASMVSAVTPYVNWLTAVANLSEQTASQARGAAAAFDIAYAMTVPPEEIAANRTLLMTLVATNFFGQNTPAIAATEAQYMQMWAQDAVAMYGYAGSSAMAGRLTPFASPPNTTTPDAQTAQAAAVAQATATPAGNTAQTAATATPQLATATSVPQASSTLATTGTSSSSLNSLIPGPNNWWGFEPNDYKIIFHDLLQEYNSYGTGYQAYQWAQQLVFGTGTTAGSGAWYPTPQFAHLGLGNIGSLSSFNGVSQEGIAAGAGQAGKVGMLSVPQSWATPVSHVSPTVTATETTPIHPAANPPATNGLLRGIPNGSAGRRGSANALNKYGFRHSVLTRPPSAG</sequence>
<dbReference type="InterPro" id="IPR038332">
    <property type="entry name" value="PPE_sf"/>
</dbReference>
<evidence type="ECO:0000259" key="3">
    <source>
        <dbReference type="Pfam" id="PF12484"/>
    </source>
</evidence>
<evidence type="ECO:0000259" key="2">
    <source>
        <dbReference type="Pfam" id="PF00823"/>
    </source>
</evidence>
<proteinExistence type="inferred from homology"/>
<dbReference type="AlphaFoldDB" id="A0A1B9D768"/>
<reference evidence="4 5" key="1">
    <citation type="submission" date="2016-06" db="EMBL/GenBank/DDBJ databases">
        <authorList>
            <person name="Kjaerup R.B."/>
            <person name="Dalgaard T.S."/>
            <person name="Juul-Madsen H.R."/>
        </authorList>
    </citation>
    <scope>NUCLEOTIDE SEQUENCE [LARGE SCALE GENOMIC DNA]</scope>
    <source>
        <strain evidence="4 5">E3012</strain>
    </source>
</reference>
<dbReference type="Gene3D" id="1.20.1260.20">
    <property type="entry name" value="PPE superfamily"/>
    <property type="match status" value="1"/>
</dbReference>
<dbReference type="Proteomes" id="UP000092683">
    <property type="component" value="Unassembled WGS sequence"/>
</dbReference>
<dbReference type="RefSeq" id="WP_065481647.1">
    <property type="nucleotide sequence ID" value="NZ_MBEE01000144.1"/>
</dbReference>
<dbReference type="EMBL" id="MBEE01000144">
    <property type="protein sequence ID" value="OCB52113.1"/>
    <property type="molecule type" value="Genomic_DNA"/>
</dbReference>
<feature type="domain" description="PPE" evidence="2">
    <location>
        <begin position="3"/>
        <end position="166"/>
    </location>
</feature>
<accession>A0A1B9D768</accession>
<comment type="caution">
    <text evidence="4">The sequence shown here is derived from an EMBL/GenBank/DDBJ whole genome shotgun (WGS) entry which is preliminary data.</text>
</comment>
<dbReference type="FunFam" id="1.20.1260.20:FF:000001">
    <property type="entry name" value="PPE family protein PPE41"/>
    <property type="match status" value="1"/>
</dbReference>
<evidence type="ECO:0008006" key="6">
    <source>
        <dbReference type="Google" id="ProtNLM"/>
    </source>
</evidence>
<name>A0A1B9D768_MYCMA</name>
<evidence type="ECO:0000313" key="4">
    <source>
        <dbReference type="EMBL" id="OCB52113.1"/>
    </source>
</evidence>
<dbReference type="OrthoDB" id="4753201at2"/>
<organism evidence="4 5">
    <name type="scientific">Mycobacterium malmoense</name>
    <dbReference type="NCBI Taxonomy" id="1780"/>
    <lineage>
        <taxon>Bacteria</taxon>
        <taxon>Bacillati</taxon>
        <taxon>Actinomycetota</taxon>
        <taxon>Actinomycetes</taxon>
        <taxon>Mycobacteriales</taxon>
        <taxon>Mycobacteriaceae</taxon>
        <taxon>Mycobacterium</taxon>
    </lineage>
</organism>
<dbReference type="SUPFAM" id="SSF140459">
    <property type="entry name" value="PE/PPE dimer-like"/>
    <property type="match status" value="1"/>
</dbReference>
<dbReference type="PANTHER" id="PTHR46766">
    <property type="entry name" value="GLUTAMINE-RICH PROTEIN 2"/>
    <property type="match status" value="1"/>
</dbReference>
<gene>
    <name evidence="4" type="ORF">A5677_21990</name>
</gene>
<dbReference type="PANTHER" id="PTHR46766:SF1">
    <property type="entry name" value="GLUTAMINE-RICH PROTEIN 2"/>
    <property type="match status" value="1"/>
</dbReference>
<protein>
    <recommendedName>
        <fullName evidence="6">PPE family protein</fullName>
    </recommendedName>
</protein>
<dbReference type="GO" id="GO:0052572">
    <property type="term" value="P:response to host immune response"/>
    <property type="evidence" value="ECO:0007669"/>
    <property type="project" value="TreeGrafter"/>
</dbReference>